<keyword evidence="5" id="KW-1185">Reference proteome</keyword>
<accession>A0A7D7QZD0</accession>
<evidence type="ECO:0000313" key="4">
    <source>
        <dbReference type="Proteomes" id="UP000515349"/>
    </source>
</evidence>
<dbReference type="KEGG" id="cbau:H1R16_04790"/>
<reference evidence="3" key="1">
    <citation type="submission" date="2020-07" db="EMBL/GenBank/DDBJ databases">
        <title>Chryseobacterium sp. CX-624.</title>
        <authorList>
            <person name="Yang C."/>
        </authorList>
    </citation>
    <scope>NUCLEOTIDE SEQUENCE</scope>
    <source>
        <strain evidence="3">CX-624</strain>
    </source>
</reference>
<keyword evidence="1" id="KW-0472">Membrane</keyword>
<evidence type="ECO:0000313" key="3">
    <source>
        <dbReference type="EMBL" id="QMS99326.1"/>
    </source>
</evidence>
<dbReference type="EMBL" id="CP059472">
    <property type="protein sequence ID" value="QMS99326.1"/>
    <property type="molecule type" value="Genomic_DNA"/>
</dbReference>
<proteinExistence type="predicted"/>
<keyword evidence="1" id="KW-0812">Transmembrane</keyword>
<dbReference type="AlphaFoldDB" id="A0A7D7QZD0"/>
<feature type="transmembrane region" description="Helical" evidence="1">
    <location>
        <begin position="54"/>
        <end position="74"/>
    </location>
</feature>
<dbReference type="EMBL" id="JACEUX010000003">
    <property type="protein sequence ID" value="MBA5247575.1"/>
    <property type="molecule type" value="Genomic_DNA"/>
</dbReference>
<keyword evidence="1" id="KW-1133">Transmembrane helix</keyword>
<dbReference type="Proteomes" id="UP000539710">
    <property type="component" value="Unassembled WGS sequence"/>
</dbReference>
<dbReference type="RefSeq" id="WP_181887670.1">
    <property type="nucleotide sequence ID" value="NZ_CP059472.1"/>
</dbReference>
<organism evidence="3 4">
    <name type="scientific">Marnyiella aurantia</name>
    <dbReference type="NCBI Taxonomy" id="2758037"/>
    <lineage>
        <taxon>Bacteria</taxon>
        <taxon>Pseudomonadati</taxon>
        <taxon>Bacteroidota</taxon>
        <taxon>Flavobacteriia</taxon>
        <taxon>Flavobacteriales</taxon>
        <taxon>Weeksellaceae</taxon>
        <taxon>Marnyiella</taxon>
    </lineage>
</organism>
<evidence type="ECO:0000313" key="5">
    <source>
        <dbReference type="Proteomes" id="UP000539710"/>
    </source>
</evidence>
<reference evidence="5" key="3">
    <citation type="submission" date="2020-07" db="EMBL/GenBank/DDBJ databases">
        <title>Flavobacterium sp. xlx-214.</title>
        <authorList>
            <person name="Yang C."/>
        </authorList>
    </citation>
    <scope>NUCLEOTIDE SEQUENCE [LARGE SCALE GENOMIC DNA]</scope>
    <source>
        <strain evidence="5">CX-624</strain>
    </source>
</reference>
<dbReference type="Proteomes" id="UP000515349">
    <property type="component" value="Chromosome"/>
</dbReference>
<evidence type="ECO:0000256" key="1">
    <source>
        <dbReference type="SAM" id="Phobius"/>
    </source>
</evidence>
<sequence length="184" mass="21131">MFRTFSKVAEKKFTVGKFLVILMAVDILIIVGLLTLSLFPQFYRKKDFFLESTFTLNMVLVGIFLLAALNYVIFSGRNRSRPVGQVEILEDRIVVDEEIIPIAEVEKLRLIGNDVKGDFRGFISKGIRNQMVITQTDGTVSELIFEQTSANKLLDRKEILAVWHQKGKLSDSNYQNILRNTNYY</sequence>
<gene>
    <name evidence="3" type="ORF">H1R16_04790</name>
    <name evidence="2" type="ORF">H2507_10380</name>
</gene>
<reference evidence="4" key="2">
    <citation type="submission" date="2020-07" db="EMBL/GenBank/DDBJ databases">
        <title>Chryseobacterium sp.cx-624.</title>
        <authorList>
            <person name="Yang C."/>
        </authorList>
    </citation>
    <scope>NUCLEOTIDE SEQUENCE [LARGE SCALE GENOMIC DNA]</scope>
    <source>
        <strain evidence="4">cx-624</strain>
    </source>
</reference>
<reference evidence="2" key="4">
    <citation type="submission" date="2020-07" db="EMBL/GenBank/DDBJ databases">
        <authorList>
            <person name="Yang C."/>
        </authorList>
    </citation>
    <scope>NUCLEOTIDE SEQUENCE</scope>
    <source>
        <strain evidence="2">Cx-624</strain>
    </source>
</reference>
<feature type="transmembrane region" description="Helical" evidence="1">
    <location>
        <begin position="20"/>
        <end position="42"/>
    </location>
</feature>
<evidence type="ECO:0000313" key="2">
    <source>
        <dbReference type="EMBL" id="MBA5247575.1"/>
    </source>
</evidence>
<protein>
    <submittedName>
        <fullName evidence="3">Uncharacterized protein</fullName>
    </submittedName>
</protein>
<name>A0A7D7QZD0_9FLAO</name>